<reference evidence="2 3" key="1">
    <citation type="submission" date="2021-05" db="EMBL/GenBank/DDBJ databases">
        <title>Culturable bacteria isolated from Daya Bay.</title>
        <authorList>
            <person name="Zheng W."/>
            <person name="Yu S."/>
            <person name="Huang Y."/>
        </authorList>
    </citation>
    <scope>NUCLEOTIDE SEQUENCE [LARGE SCALE GENOMIC DNA]</scope>
    <source>
        <strain evidence="2 3">DP4N28-5</strain>
    </source>
</reference>
<dbReference type="PANTHER" id="PTHR20992:SF9">
    <property type="entry name" value="AT15442P-RELATED"/>
    <property type="match status" value="1"/>
</dbReference>
<protein>
    <submittedName>
        <fullName evidence="2">TIGR00341 family protein</fullName>
    </submittedName>
</protein>
<dbReference type="Pfam" id="PF04087">
    <property type="entry name" value="DUF389"/>
    <property type="match status" value="1"/>
</dbReference>
<name>A0ABS6SYE0_9RHOB</name>
<feature type="transmembrane region" description="Helical" evidence="1">
    <location>
        <begin position="266"/>
        <end position="288"/>
    </location>
</feature>
<dbReference type="RefSeq" id="WP_218390839.1">
    <property type="nucleotide sequence ID" value="NZ_JAHUZE010000001.1"/>
</dbReference>
<evidence type="ECO:0000313" key="3">
    <source>
        <dbReference type="Proteomes" id="UP000756530"/>
    </source>
</evidence>
<dbReference type="EMBL" id="JAHUZE010000001">
    <property type="protein sequence ID" value="MBV7377983.1"/>
    <property type="molecule type" value="Genomic_DNA"/>
</dbReference>
<comment type="caution">
    <text evidence="2">The sequence shown here is derived from an EMBL/GenBank/DDBJ whole genome shotgun (WGS) entry which is preliminary data.</text>
</comment>
<feature type="transmembrane region" description="Helical" evidence="1">
    <location>
        <begin position="216"/>
        <end position="234"/>
    </location>
</feature>
<feature type="transmembrane region" description="Helical" evidence="1">
    <location>
        <begin position="241"/>
        <end position="260"/>
    </location>
</feature>
<feature type="transmembrane region" description="Helical" evidence="1">
    <location>
        <begin position="309"/>
        <end position="330"/>
    </location>
</feature>
<keyword evidence="1" id="KW-1133">Transmembrane helix</keyword>
<keyword evidence="1" id="KW-0472">Membrane</keyword>
<dbReference type="PANTHER" id="PTHR20992">
    <property type="entry name" value="AT15442P-RELATED"/>
    <property type="match status" value="1"/>
</dbReference>
<feature type="transmembrane region" description="Helical" evidence="1">
    <location>
        <begin position="143"/>
        <end position="165"/>
    </location>
</feature>
<evidence type="ECO:0000313" key="2">
    <source>
        <dbReference type="EMBL" id="MBV7377983.1"/>
    </source>
</evidence>
<sequence length="335" mass="35017">MSLRQILVTSPPDTLPYLVRAVEDVGCVEMQVLSATRPEGAAVLLVLSDEDNRQELLDRMQAVFGSENEGEWRITLLPVEATIPRVEEEPEERKEVASTGLTREEIYNSVWKNARVDRNYVVFVVLSTVVAGFGMLADNVAVVVGAMVIAPLLGPNLALAVGIALGDGALIGRAIRTNLAGVVIALGLSVLIGLLVPPDLGSQELLSRTDVGFDGMAIALASGAAAALSLVTGVSSALVGVMVAVALLPPTSAIGLFVGFGQPALALGAATLLAVNVVCVNLAAQVVMMTRGITPRTFYEKKKASRSQLISAGISVGLLLALAGLIWWRLLHPAV</sequence>
<keyword evidence="3" id="KW-1185">Reference proteome</keyword>
<accession>A0ABS6SYE0</accession>
<feature type="transmembrane region" description="Helical" evidence="1">
    <location>
        <begin position="177"/>
        <end position="196"/>
    </location>
</feature>
<organism evidence="2 3">
    <name type="scientific">Maritimibacter dapengensis</name>
    <dbReference type="NCBI Taxonomy" id="2836868"/>
    <lineage>
        <taxon>Bacteria</taxon>
        <taxon>Pseudomonadati</taxon>
        <taxon>Pseudomonadota</taxon>
        <taxon>Alphaproteobacteria</taxon>
        <taxon>Rhodobacterales</taxon>
        <taxon>Roseobacteraceae</taxon>
        <taxon>Maritimibacter</taxon>
    </lineage>
</organism>
<feature type="transmembrane region" description="Helical" evidence="1">
    <location>
        <begin position="120"/>
        <end position="137"/>
    </location>
</feature>
<proteinExistence type="predicted"/>
<dbReference type="InterPro" id="IPR005240">
    <property type="entry name" value="DUF389"/>
</dbReference>
<dbReference type="Proteomes" id="UP000756530">
    <property type="component" value="Unassembled WGS sequence"/>
</dbReference>
<keyword evidence="1" id="KW-0812">Transmembrane</keyword>
<evidence type="ECO:0000256" key="1">
    <source>
        <dbReference type="SAM" id="Phobius"/>
    </source>
</evidence>
<dbReference type="NCBIfam" id="TIGR00341">
    <property type="entry name" value="TIGR00341 family protein"/>
    <property type="match status" value="1"/>
</dbReference>
<gene>
    <name evidence="2" type="ORF">KJP28_03525</name>
</gene>